<dbReference type="GO" id="GO:0030247">
    <property type="term" value="F:polysaccharide binding"/>
    <property type="evidence" value="ECO:0007669"/>
    <property type="project" value="InterPro"/>
</dbReference>
<evidence type="ECO:0008006" key="23">
    <source>
        <dbReference type="Google" id="ProtNLM"/>
    </source>
</evidence>
<keyword evidence="4 21" id="KW-0808">Transferase</keyword>
<dbReference type="Pfam" id="PF13947">
    <property type="entry name" value="GUB_WAK_bind"/>
    <property type="match status" value="1"/>
</dbReference>
<dbReference type="PROSITE" id="PS01186">
    <property type="entry name" value="EGF_2"/>
    <property type="match status" value="1"/>
</dbReference>
<evidence type="ECO:0000256" key="11">
    <source>
        <dbReference type="ARBA" id="ARBA00023136"/>
    </source>
</evidence>
<dbReference type="SUPFAM" id="SSF56112">
    <property type="entry name" value="Protein kinase-like (PK-like)"/>
    <property type="match status" value="1"/>
</dbReference>
<dbReference type="FunFam" id="3.30.200.20:FF:000043">
    <property type="entry name" value="Wall-associated receptor kinase 2"/>
    <property type="match status" value="1"/>
</dbReference>
<comment type="subcellular location">
    <subcellularLocation>
        <location evidence="1">Membrane</location>
        <topology evidence="1">Single-pass type I membrane protein</topology>
    </subcellularLocation>
</comment>
<gene>
    <name evidence="21" type="ORF">RchiOBHm_Chr7g0210751</name>
</gene>
<evidence type="ECO:0000256" key="14">
    <source>
        <dbReference type="ARBA" id="ARBA00047558"/>
    </source>
</evidence>
<dbReference type="SMART" id="SM00220">
    <property type="entry name" value="S_TKc"/>
    <property type="match status" value="1"/>
</dbReference>
<dbReference type="InterPro" id="IPR000742">
    <property type="entry name" value="EGF"/>
</dbReference>
<evidence type="ECO:0000313" key="22">
    <source>
        <dbReference type="Proteomes" id="UP000238479"/>
    </source>
</evidence>
<dbReference type="PROSITE" id="PS00108">
    <property type="entry name" value="PROTEIN_KINASE_ST"/>
    <property type="match status" value="1"/>
</dbReference>
<dbReference type="Proteomes" id="UP000238479">
    <property type="component" value="Chromosome 7"/>
</dbReference>
<accession>A0A2P6PAB4</accession>
<dbReference type="Gramene" id="PRQ18858">
    <property type="protein sequence ID" value="PRQ18858"/>
    <property type="gene ID" value="RchiOBHm_Chr7g0210751"/>
</dbReference>
<dbReference type="PROSITE" id="PS00010">
    <property type="entry name" value="ASX_HYDROXYL"/>
    <property type="match status" value="1"/>
</dbReference>
<comment type="catalytic activity">
    <reaction evidence="14">
        <text>L-seryl-[protein] + ATP = O-phospho-L-seryl-[protein] + ADP + H(+)</text>
        <dbReference type="Rhea" id="RHEA:17989"/>
        <dbReference type="Rhea" id="RHEA-COMP:9863"/>
        <dbReference type="Rhea" id="RHEA-COMP:11604"/>
        <dbReference type="ChEBI" id="CHEBI:15378"/>
        <dbReference type="ChEBI" id="CHEBI:29999"/>
        <dbReference type="ChEBI" id="CHEBI:30616"/>
        <dbReference type="ChEBI" id="CHEBI:83421"/>
        <dbReference type="ChEBI" id="CHEBI:456216"/>
    </reaction>
</comment>
<dbReference type="InterPro" id="IPR011009">
    <property type="entry name" value="Kinase-like_dom_sf"/>
</dbReference>
<dbReference type="PROSITE" id="PS01187">
    <property type="entry name" value="EGF_CA"/>
    <property type="match status" value="1"/>
</dbReference>
<feature type="signal peptide" evidence="18">
    <location>
        <begin position="1"/>
        <end position="18"/>
    </location>
</feature>
<keyword evidence="6 18" id="KW-0732">Signal</keyword>
<keyword evidence="9" id="KW-0067">ATP-binding</keyword>
<keyword evidence="3 16" id="KW-0245">EGF-like domain</keyword>
<evidence type="ECO:0000256" key="9">
    <source>
        <dbReference type="ARBA" id="ARBA00022840"/>
    </source>
</evidence>
<dbReference type="GO" id="GO:0005886">
    <property type="term" value="C:plasma membrane"/>
    <property type="evidence" value="ECO:0007669"/>
    <property type="project" value="TreeGrafter"/>
</dbReference>
<dbReference type="FunFam" id="1.10.510.10:FF:000084">
    <property type="entry name" value="Wall-associated receptor kinase 2"/>
    <property type="match status" value="1"/>
</dbReference>
<evidence type="ECO:0000256" key="6">
    <source>
        <dbReference type="ARBA" id="ARBA00022729"/>
    </source>
</evidence>
<dbReference type="GO" id="GO:0005509">
    <property type="term" value="F:calcium ion binding"/>
    <property type="evidence" value="ECO:0007669"/>
    <property type="project" value="InterPro"/>
</dbReference>
<keyword evidence="8" id="KW-0418">Kinase</keyword>
<dbReference type="Gene3D" id="2.10.25.10">
    <property type="entry name" value="Laminin"/>
    <property type="match status" value="1"/>
</dbReference>
<dbReference type="SUPFAM" id="SSF57196">
    <property type="entry name" value="EGF/Laminin"/>
    <property type="match status" value="1"/>
</dbReference>
<dbReference type="GO" id="GO:0004674">
    <property type="term" value="F:protein serine/threonine kinase activity"/>
    <property type="evidence" value="ECO:0007669"/>
    <property type="project" value="UniProtKB-KW"/>
</dbReference>
<evidence type="ECO:0000259" key="19">
    <source>
        <dbReference type="PROSITE" id="PS50011"/>
    </source>
</evidence>
<dbReference type="OMA" id="TIAYIEA"/>
<feature type="domain" description="EGF-like" evidence="20">
    <location>
        <begin position="319"/>
        <end position="360"/>
    </location>
</feature>
<dbReference type="SMART" id="SM00179">
    <property type="entry name" value="EGF_CA"/>
    <property type="match status" value="1"/>
</dbReference>
<evidence type="ECO:0000313" key="21">
    <source>
        <dbReference type="EMBL" id="PRQ18858.1"/>
    </source>
</evidence>
<organism evidence="21 22">
    <name type="scientific">Rosa chinensis</name>
    <name type="common">China rose</name>
    <dbReference type="NCBI Taxonomy" id="74649"/>
    <lineage>
        <taxon>Eukaryota</taxon>
        <taxon>Viridiplantae</taxon>
        <taxon>Streptophyta</taxon>
        <taxon>Embryophyta</taxon>
        <taxon>Tracheophyta</taxon>
        <taxon>Spermatophyta</taxon>
        <taxon>Magnoliopsida</taxon>
        <taxon>eudicotyledons</taxon>
        <taxon>Gunneridae</taxon>
        <taxon>Pentapetalae</taxon>
        <taxon>rosids</taxon>
        <taxon>fabids</taxon>
        <taxon>Rosales</taxon>
        <taxon>Rosaceae</taxon>
        <taxon>Rosoideae</taxon>
        <taxon>Rosoideae incertae sedis</taxon>
        <taxon>Rosa</taxon>
    </lineage>
</organism>
<dbReference type="EMBL" id="PDCK01000045">
    <property type="protein sequence ID" value="PRQ18858.1"/>
    <property type="molecule type" value="Genomic_DNA"/>
</dbReference>
<feature type="chain" id="PRO_5015168796" description="Protein kinase domain-containing protein" evidence="18">
    <location>
        <begin position="19"/>
        <end position="783"/>
    </location>
</feature>
<evidence type="ECO:0000256" key="18">
    <source>
        <dbReference type="SAM" id="SignalP"/>
    </source>
</evidence>
<dbReference type="InterPro" id="IPR001881">
    <property type="entry name" value="EGF-like_Ca-bd_dom"/>
</dbReference>
<dbReference type="PROSITE" id="PS50011">
    <property type="entry name" value="PROTEIN_KINASE_DOM"/>
    <property type="match status" value="1"/>
</dbReference>
<dbReference type="Gene3D" id="3.30.200.20">
    <property type="entry name" value="Phosphorylase Kinase, domain 1"/>
    <property type="match status" value="1"/>
</dbReference>
<dbReference type="Pfam" id="PF00069">
    <property type="entry name" value="Pkinase"/>
    <property type="match status" value="1"/>
</dbReference>
<dbReference type="GO" id="GO:0007166">
    <property type="term" value="P:cell surface receptor signaling pathway"/>
    <property type="evidence" value="ECO:0007669"/>
    <property type="project" value="InterPro"/>
</dbReference>
<dbReference type="CDD" id="cd14066">
    <property type="entry name" value="STKc_IRAK"/>
    <property type="match status" value="1"/>
</dbReference>
<evidence type="ECO:0000256" key="5">
    <source>
        <dbReference type="ARBA" id="ARBA00022692"/>
    </source>
</evidence>
<protein>
    <recommendedName>
        <fullName evidence="23">Protein kinase domain-containing protein</fullName>
    </recommendedName>
</protein>
<comment type="catalytic activity">
    <reaction evidence="15">
        <text>L-threonyl-[protein] + ATP = O-phospho-L-threonyl-[protein] + ADP + H(+)</text>
        <dbReference type="Rhea" id="RHEA:46608"/>
        <dbReference type="Rhea" id="RHEA-COMP:11060"/>
        <dbReference type="Rhea" id="RHEA-COMP:11605"/>
        <dbReference type="ChEBI" id="CHEBI:15378"/>
        <dbReference type="ChEBI" id="CHEBI:30013"/>
        <dbReference type="ChEBI" id="CHEBI:30616"/>
        <dbReference type="ChEBI" id="CHEBI:61977"/>
        <dbReference type="ChEBI" id="CHEBI:456216"/>
    </reaction>
</comment>
<dbReference type="Gene3D" id="1.10.510.10">
    <property type="entry name" value="Transferase(Phosphotransferase) domain 1"/>
    <property type="match status" value="1"/>
</dbReference>
<dbReference type="InterPro" id="IPR049883">
    <property type="entry name" value="NOTCH1_EGF-like"/>
</dbReference>
<comment type="caution">
    <text evidence="21">The sequence shown here is derived from an EMBL/GenBank/DDBJ whole genome shotgun (WGS) entry which is preliminary data.</text>
</comment>
<evidence type="ECO:0000256" key="2">
    <source>
        <dbReference type="ARBA" id="ARBA00022527"/>
    </source>
</evidence>
<keyword evidence="22" id="KW-1185">Reference proteome</keyword>
<evidence type="ECO:0000256" key="12">
    <source>
        <dbReference type="ARBA" id="ARBA00023157"/>
    </source>
</evidence>
<dbReference type="PROSITE" id="PS50026">
    <property type="entry name" value="EGF_3"/>
    <property type="match status" value="1"/>
</dbReference>
<keyword evidence="7" id="KW-0547">Nucleotide-binding</keyword>
<dbReference type="CDD" id="cd00054">
    <property type="entry name" value="EGF_CA"/>
    <property type="match status" value="2"/>
</dbReference>
<dbReference type="InterPro" id="IPR008271">
    <property type="entry name" value="Ser/Thr_kinase_AS"/>
</dbReference>
<proteinExistence type="predicted"/>
<evidence type="ECO:0000256" key="15">
    <source>
        <dbReference type="ARBA" id="ARBA00047951"/>
    </source>
</evidence>
<dbReference type="InterPro" id="IPR000152">
    <property type="entry name" value="EGF-type_Asp/Asn_hydroxyl_site"/>
</dbReference>
<dbReference type="InterPro" id="IPR025287">
    <property type="entry name" value="WAK_GUB"/>
</dbReference>
<evidence type="ECO:0000259" key="20">
    <source>
        <dbReference type="PROSITE" id="PS50026"/>
    </source>
</evidence>
<evidence type="ECO:0000256" key="1">
    <source>
        <dbReference type="ARBA" id="ARBA00004479"/>
    </source>
</evidence>
<dbReference type="AlphaFoldDB" id="A0A2P6PAB4"/>
<dbReference type="InterPro" id="IPR045274">
    <property type="entry name" value="WAK-like"/>
</dbReference>
<sequence length="783" mass="86736">MLVIQVISLLVGATAVAADQAQPGCLDRCGSVKIPYPFGIGEGCSLREGFNLSCDESAEIPKFAAGVPVTNISLAEGELHLTTLKAYDCYDKNGIMTEHHSPQFAFPPSFTISSTRNNFTAAGCDTLAFLQGNGPDGDTYQTGCTSICNNLKSAVNGSCSSIGCCQTSIPIGLKNRTFTLTSRSNHTKVWGFNRCSYAFVVQVDKFTFNPNTSFLELYNTERLPTILNWEIQDGPCAEAQKRPDYACKENSKCVNRTINDQTEPSGYYCQCLPGFEGNPYLPNGCQGALFPSLLYLCQFLQLEIKAQNPQISSPDSLSDIDECKASQIDPCNNGRCTNSHGNYSCLCNKGFRNQDARTCIKDNIDNQSARKLFFILMGTGSGVGLLLLVIVVWWLRNVIKKRKDRIRKEKFYKQNGGLLLEQQLSSGEVNVEKIKLFSSKELEKATDRFNVDRILGEGGQGTVYKGMLTDGRIVAVKKSKLANGGEVEQFINEIVILSQINHRNVVKLLGCCLETEVPLLIYEFLPNGTISQYIHNHQDEEFPFTWETRLRVSTEVAGALFYLHSAASYPIYHRDIKSTNILLDDKYRAKVADFGTSRSVSVDQTHLTTLVHGTFGYLDPEYFQSSQFTDKSDVYSFGVVLVELLTGQKPVSVTRPQESRSLATYFLISMEQNCLFDIIDAQVMKDGGKEEITKVANIARRCLNLNGKKRPTMKEVAVELEEVRSTIKSSDHVGQIKLAEEGDFRAHEITTKAYWDVVSTSTGPFTDGSTGSSCDVQPLLFSN</sequence>
<dbReference type="STRING" id="74649.A0A2P6PAB4"/>
<keyword evidence="13" id="KW-0325">Glycoprotein</keyword>
<reference evidence="21 22" key="1">
    <citation type="journal article" date="2018" name="Nat. Genet.">
        <title>The Rosa genome provides new insights in the design of modern roses.</title>
        <authorList>
            <person name="Bendahmane M."/>
        </authorList>
    </citation>
    <scope>NUCLEOTIDE SEQUENCE [LARGE SCALE GENOMIC DNA]</scope>
    <source>
        <strain evidence="22">cv. Old Blush</strain>
    </source>
</reference>
<evidence type="ECO:0000256" key="13">
    <source>
        <dbReference type="ARBA" id="ARBA00023180"/>
    </source>
</evidence>
<keyword evidence="12" id="KW-1015">Disulfide bond</keyword>
<feature type="transmembrane region" description="Helical" evidence="17">
    <location>
        <begin position="372"/>
        <end position="395"/>
    </location>
</feature>
<evidence type="ECO:0000256" key="3">
    <source>
        <dbReference type="ARBA" id="ARBA00022536"/>
    </source>
</evidence>
<evidence type="ECO:0000256" key="10">
    <source>
        <dbReference type="ARBA" id="ARBA00022989"/>
    </source>
</evidence>
<evidence type="ECO:0000256" key="17">
    <source>
        <dbReference type="SAM" id="Phobius"/>
    </source>
</evidence>
<dbReference type="Pfam" id="PF07645">
    <property type="entry name" value="EGF_CA"/>
    <property type="match status" value="1"/>
</dbReference>
<dbReference type="PANTHER" id="PTHR27005:SF526">
    <property type="entry name" value="WALL ASSOCIATED KINASE-LIKE PROTEIN"/>
    <property type="match status" value="1"/>
</dbReference>
<evidence type="ECO:0000256" key="8">
    <source>
        <dbReference type="ARBA" id="ARBA00022777"/>
    </source>
</evidence>
<dbReference type="SMART" id="SM00181">
    <property type="entry name" value="EGF"/>
    <property type="match status" value="2"/>
</dbReference>
<keyword evidence="11 17" id="KW-0472">Membrane</keyword>
<name>A0A2P6PAB4_ROSCH</name>
<keyword evidence="10 17" id="KW-1133">Transmembrane helix</keyword>
<dbReference type="InterPro" id="IPR018097">
    <property type="entry name" value="EGF_Ca-bd_CS"/>
</dbReference>
<comment type="caution">
    <text evidence="16">Lacks conserved residue(s) required for the propagation of feature annotation.</text>
</comment>
<feature type="domain" description="Protein kinase" evidence="19">
    <location>
        <begin position="449"/>
        <end position="727"/>
    </location>
</feature>
<dbReference type="InterPro" id="IPR000719">
    <property type="entry name" value="Prot_kinase_dom"/>
</dbReference>
<dbReference type="PANTHER" id="PTHR27005">
    <property type="entry name" value="WALL-ASSOCIATED RECEPTOR KINASE-LIKE 21"/>
    <property type="match status" value="1"/>
</dbReference>
<keyword evidence="2" id="KW-0723">Serine/threonine-protein kinase</keyword>
<evidence type="ECO:0000256" key="4">
    <source>
        <dbReference type="ARBA" id="ARBA00022679"/>
    </source>
</evidence>
<keyword evidence="5 17" id="KW-0812">Transmembrane</keyword>
<dbReference type="GO" id="GO:0005524">
    <property type="term" value="F:ATP binding"/>
    <property type="evidence" value="ECO:0007669"/>
    <property type="project" value="UniProtKB-KW"/>
</dbReference>
<evidence type="ECO:0000256" key="7">
    <source>
        <dbReference type="ARBA" id="ARBA00022741"/>
    </source>
</evidence>
<evidence type="ECO:0000256" key="16">
    <source>
        <dbReference type="PROSITE-ProRule" id="PRU00076"/>
    </source>
</evidence>